<dbReference type="Pfam" id="PF24697">
    <property type="entry name" value="DUF7661"/>
    <property type="match status" value="1"/>
</dbReference>
<gene>
    <name evidence="2" type="ORF">DFR41_11617</name>
</gene>
<evidence type="ECO:0000313" key="3">
    <source>
        <dbReference type="Proteomes" id="UP000255265"/>
    </source>
</evidence>
<proteinExistence type="predicted"/>
<reference evidence="2 3" key="1">
    <citation type="submission" date="2018-07" db="EMBL/GenBank/DDBJ databases">
        <title>Genomic Encyclopedia of Type Strains, Phase IV (KMG-IV): sequencing the most valuable type-strain genomes for metagenomic binning, comparative biology and taxonomic classification.</title>
        <authorList>
            <person name="Goeker M."/>
        </authorList>
    </citation>
    <scope>NUCLEOTIDE SEQUENCE [LARGE SCALE GENOMIC DNA]</scope>
    <source>
        <strain evidence="2 3">DSM 21352</strain>
    </source>
</reference>
<accession>A0A370F4Z0</accession>
<dbReference type="EMBL" id="QQAV01000016">
    <property type="protein sequence ID" value="RDI17690.1"/>
    <property type="molecule type" value="Genomic_DNA"/>
</dbReference>
<organism evidence="2 3">
    <name type="scientific">Pseudacidovorax intermedius</name>
    <dbReference type="NCBI Taxonomy" id="433924"/>
    <lineage>
        <taxon>Bacteria</taxon>
        <taxon>Pseudomonadati</taxon>
        <taxon>Pseudomonadota</taxon>
        <taxon>Betaproteobacteria</taxon>
        <taxon>Burkholderiales</taxon>
        <taxon>Comamonadaceae</taxon>
        <taxon>Pseudacidovorax</taxon>
    </lineage>
</organism>
<dbReference type="RefSeq" id="WP_114804789.1">
    <property type="nucleotide sequence ID" value="NZ_QQAV01000016.1"/>
</dbReference>
<evidence type="ECO:0000313" key="2">
    <source>
        <dbReference type="EMBL" id="RDI17690.1"/>
    </source>
</evidence>
<comment type="caution">
    <text evidence="2">The sequence shown here is derived from an EMBL/GenBank/DDBJ whole genome shotgun (WGS) entry which is preliminary data.</text>
</comment>
<dbReference type="AlphaFoldDB" id="A0A370F4Z0"/>
<evidence type="ECO:0000259" key="1">
    <source>
        <dbReference type="Pfam" id="PF24697"/>
    </source>
</evidence>
<name>A0A370F4Z0_9BURK</name>
<protein>
    <recommendedName>
        <fullName evidence="1">DUF7661 domain-containing protein</fullName>
    </recommendedName>
</protein>
<keyword evidence="3" id="KW-1185">Reference proteome</keyword>
<sequence>MLCRFNVFGRIIAVERVGEAWTAYLVGNEGKRRPAGLSIPSDLAPAELSQYLYDIYHESATPTNGDVFDIPSAQNR</sequence>
<dbReference type="InterPro" id="IPR056078">
    <property type="entry name" value="DUF7661"/>
</dbReference>
<feature type="domain" description="DUF7661" evidence="1">
    <location>
        <begin position="3"/>
        <end position="70"/>
    </location>
</feature>
<dbReference type="Proteomes" id="UP000255265">
    <property type="component" value="Unassembled WGS sequence"/>
</dbReference>
<dbReference type="OrthoDB" id="8592593at2"/>